<name>A0AAV7RJ70_PLEWA</name>
<dbReference type="AlphaFoldDB" id="A0AAV7RJ70"/>
<protein>
    <submittedName>
        <fullName evidence="2">Uncharacterized protein</fullName>
    </submittedName>
</protein>
<reference evidence="2" key="1">
    <citation type="journal article" date="2022" name="bioRxiv">
        <title>Sequencing and chromosome-scale assembly of the giantPleurodeles waltlgenome.</title>
        <authorList>
            <person name="Brown T."/>
            <person name="Elewa A."/>
            <person name="Iarovenko S."/>
            <person name="Subramanian E."/>
            <person name="Araus A.J."/>
            <person name="Petzold A."/>
            <person name="Susuki M."/>
            <person name="Suzuki K.-i.T."/>
            <person name="Hayashi T."/>
            <person name="Toyoda A."/>
            <person name="Oliveira C."/>
            <person name="Osipova E."/>
            <person name="Leigh N.D."/>
            <person name="Simon A."/>
            <person name="Yun M.H."/>
        </authorList>
    </citation>
    <scope>NUCLEOTIDE SEQUENCE</scope>
    <source>
        <strain evidence="2">20211129_DDA</strain>
        <tissue evidence="2">Liver</tissue>
    </source>
</reference>
<dbReference type="Proteomes" id="UP001066276">
    <property type="component" value="Chromosome 5"/>
</dbReference>
<proteinExistence type="predicted"/>
<comment type="caution">
    <text evidence="2">The sequence shown here is derived from an EMBL/GenBank/DDBJ whole genome shotgun (WGS) entry which is preliminary data.</text>
</comment>
<keyword evidence="3" id="KW-1185">Reference proteome</keyword>
<feature type="compositionally biased region" description="Basic and acidic residues" evidence="1">
    <location>
        <begin position="178"/>
        <end position="190"/>
    </location>
</feature>
<sequence length="228" mass="25351">MLPVLRALASMCDYKDFQDKMLRDQLVLKVIDKKIQEKLLNTEDLTLQKAIDIIKRVEITNEGLKESSSSGTVNSVSVDCSKFKKMDCSRVSKIPATYRAEVGNPDIQVPENTDREDGQSTRRAQEEDAIAAGNPDIQVPANLKRENVLRVRSAEEGENAERRETQRAEDGENGENATARESDVEKEDPVNRGPLTSQDNTTEGQEGPRNKNTAMSLKGHGYSRYGPA</sequence>
<accession>A0AAV7RJ70</accession>
<dbReference type="EMBL" id="JANPWB010000009">
    <property type="protein sequence ID" value="KAJ1152697.1"/>
    <property type="molecule type" value="Genomic_DNA"/>
</dbReference>
<feature type="region of interest" description="Disordered" evidence="1">
    <location>
        <begin position="102"/>
        <end position="228"/>
    </location>
</feature>
<gene>
    <name evidence="2" type="ORF">NDU88_005472</name>
</gene>
<evidence type="ECO:0000313" key="2">
    <source>
        <dbReference type="EMBL" id="KAJ1152697.1"/>
    </source>
</evidence>
<feature type="compositionally biased region" description="Basic and acidic residues" evidence="1">
    <location>
        <begin position="143"/>
        <end position="170"/>
    </location>
</feature>
<organism evidence="2 3">
    <name type="scientific">Pleurodeles waltl</name>
    <name type="common">Iberian ribbed newt</name>
    <dbReference type="NCBI Taxonomy" id="8319"/>
    <lineage>
        <taxon>Eukaryota</taxon>
        <taxon>Metazoa</taxon>
        <taxon>Chordata</taxon>
        <taxon>Craniata</taxon>
        <taxon>Vertebrata</taxon>
        <taxon>Euteleostomi</taxon>
        <taxon>Amphibia</taxon>
        <taxon>Batrachia</taxon>
        <taxon>Caudata</taxon>
        <taxon>Salamandroidea</taxon>
        <taxon>Salamandridae</taxon>
        <taxon>Pleurodelinae</taxon>
        <taxon>Pleurodeles</taxon>
    </lineage>
</organism>
<evidence type="ECO:0000313" key="3">
    <source>
        <dbReference type="Proteomes" id="UP001066276"/>
    </source>
</evidence>
<evidence type="ECO:0000256" key="1">
    <source>
        <dbReference type="SAM" id="MobiDB-lite"/>
    </source>
</evidence>
<feature type="compositionally biased region" description="Polar residues" evidence="1">
    <location>
        <begin position="194"/>
        <end position="215"/>
    </location>
</feature>
<feature type="compositionally biased region" description="Basic and acidic residues" evidence="1">
    <location>
        <begin position="112"/>
        <end position="126"/>
    </location>
</feature>